<reference evidence="7" key="3">
    <citation type="submission" date="2024-07" db="PDB data bank">
        <title>Unraveling the Catalytic and Structural Properties of a New Bacterial Galactose Oxidase.</title>
        <authorList>
            <person name="Taborda A."/>
            <person name="Frazao T."/>
            <person name="Frazao C."/>
            <person name="Borges P.T."/>
            <person name="Martins L."/>
        </authorList>
    </citation>
    <scope>X-RAY CRYSTALLOGRAPHY (2.10 ANGSTROMS) OF 144-760 IN COMPLEX WITH CA(2+) AND BETA-D-GALACTOSE</scope>
    <scope>DISULFIDE BONDS</scope>
</reference>
<feature type="binding site" evidence="7">
    <location>
        <position position="181"/>
    </location>
    <ligand>
        <name>beta-D-galactose</name>
        <dbReference type="ChEBI" id="CHEBI:27667"/>
    </ligand>
</feature>
<feature type="binding site" evidence="7">
    <location>
        <position position="219"/>
    </location>
    <ligand>
        <name>beta-D-galactose</name>
        <dbReference type="ChEBI" id="CHEBI:27667"/>
    </ligand>
</feature>
<dbReference type="SUPFAM" id="SSF49785">
    <property type="entry name" value="Galactose-binding domain-like"/>
    <property type="match status" value="2"/>
</dbReference>
<dbReference type="InterPro" id="IPR037293">
    <property type="entry name" value="Gal_Oxidase_central_sf"/>
</dbReference>
<dbReference type="PANTHER" id="PTHR32208">
    <property type="entry name" value="SECRETED PROTEIN-RELATED"/>
    <property type="match status" value="1"/>
</dbReference>
<dbReference type="Pfam" id="PF07250">
    <property type="entry name" value="Glyoxal_oxid_N"/>
    <property type="match status" value="1"/>
</dbReference>
<dbReference type="GO" id="GO:0045480">
    <property type="term" value="F:galactose oxidase activity"/>
    <property type="evidence" value="ECO:0007669"/>
    <property type="project" value="UniProtKB-EC"/>
</dbReference>
<evidence type="ECO:0000259" key="3">
    <source>
        <dbReference type="PROSITE" id="PS50022"/>
    </source>
</evidence>
<dbReference type="InterPro" id="IPR009880">
    <property type="entry name" value="Glyoxal_oxidase_N"/>
</dbReference>
<sequence length="760" mass="78863">MATASDEETAGENGRAANVLDGNAATIWHSRYSPAPAAPLPHTLTIDMGVSNQVSGLSYLPRTDHMNGRVGAYAIHASSDGTIWSVVASGTWADNADEKTAAFTSTTVRYIRLTASTEAGNRGPWSSAAEINILGVQPKPESASGPLPRDGWLASASDQETANENGRAANVLDGDAATLWHSRYSPAPAAPLPHTLTIDMGVVNQVAGLRYLPRFDNMNGRVGGYSIHASSNGTSWNLLARGTWADNADEKTVTFAAASARYIRLTASTEAGNRGPWSSAAEINLLGTPPKGPGTWSPTVNFPLVPAAAALLPGNRLLTWSAYSPITFGGETGITQSAILDLNTGAVSQAEVANTGHDMFCPGTSLLPDGRILVSGGSNSEKTSLFSPATNTWAPGPDMNVGRGYQSNVTTSTGEVFTLGGSWSGGLGSKHGEIWSSTGGWRPLPDVPVDSILTDDPGGEFRSDNHAWLFSAAGGRVFHAGPSREMNWISTAGTGSVTSAGTRADSADAMNGNAVMYDVGKILTMGGAPGYDNSDATARAYTIDINNGVDVARTSDMAVSRSFANGVALPDGQVLVVGGQAHAVPFTDTGARMAPELWNPATEEWTAMAPMAVPRTYHSVALLLADGRVFVGGGGLCGTCTTNHLDGEIFTPPYLLNADGSARTRPTIVDAPATATAGSKISVTTGSKISKFSLMRMSSVTHTVNTDQRRIPLTATGTYGNNTATLTLPADRGVLVPGAYMLFAMDGNGVPSVATTIQIS</sequence>
<dbReference type="Gene3D" id="2.60.40.10">
    <property type="entry name" value="Immunoglobulins"/>
    <property type="match status" value="1"/>
</dbReference>
<dbReference type="SUPFAM" id="SSF81296">
    <property type="entry name" value="E set domains"/>
    <property type="match status" value="1"/>
</dbReference>
<evidence type="ECO:0000313" key="5">
    <source>
        <dbReference type="Proteomes" id="UP000035722"/>
    </source>
</evidence>
<dbReference type="InterPro" id="IPR013783">
    <property type="entry name" value="Ig-like_fold"/>
</dbReference>
<dbReference type="Proteomes" id="UP000035722">
    <property type="component" value="Unassembled WGS sequence"/>
</dbReference>
<dbReference type="PDB" id="9G8H">
    <property type="method" value="X-ray"/>
    <property type="resolution" value="2.10 A"/>
    <property type="chains" value="A=144-760"/>
</dbReference>
<proteinExistence type="evidence at protein level"/>
<dbReference type="InterPro" id="IPR008979">
    <property type="entry name" value="Galactose-bd-like_sf"/>
</dbReference>
<keyword evidence="1" id="KW-0732">Signal</keyword>
<keyword evidence="4" id="KW-0560">Oxidoreductase</keyword>
<dbReference type="Gene3D" id="2.130.10.80">
    <property type="entry name" value="Galactose oxidase/kelch, beta-propeller"/>
    <property type="match status" value="1"/>
</dbReference>
<reference evidence="5" key="1">
    <citation type="journal article" date="2014" name="Genome Announc.">
        <title>Genome Sequence of Arthrobacter siccitolerans 4J27, a Xeroprotectant-Producing Desiccation-Tolerant Microorganism.</title>
        <authorList>
            <person name="Manzanera M."/>
            <person name="Santa-Cruz-Calvo L."/>
            <person name="Vilchez J.I."/>
            <person name="Garcia-Fontana C."/>
            <person name="Silva-Castro G.A."/>
            <person name="Calvo C."/>
            <person name="Gonzalez-Lopez J."/>
        </authorList>
    </citation>
    <scope>NUCLEOTIDE SEQUENCE [LARGE SCALE GENOMIC DNA]</scope>
    <source>
        <strain evidence="5">4J27</strain>
    </source>
</reference>
<dbReference type="InterPro" id="IPR011043">
    <property type="entry name" value="Gal_Oxase/kelch_b-propeller"/>
</dbReference>
<dbReference type="EC" id="1.1.3.9" evidence="4"/>
<dbReference type="SUPFAM" id="SSF50965">
    <property type="entry name" value="Galactose oxidase, central domain"/>
    <property type="match status" value="1"/>
</dbReference>
<feature type="binding site" evidence="6 7">
    <location>
        <position position="173"/>
    </location>
    <ligand>
        <name>Ca(2+)</name>
        <dbReference type="ChEBI" id="CHEBI:29108"/>
    </ligand>
</feature>
<feature type="domain" description="F5/8 type C" evidence="3">
    <location>
        <begin position="137"/>
        <end position="288"/>
    </location>
</feature>
<evidence type="ECO:0007829" key="6">
    <source>
        <dbReference type="PDB" id="9G43"/>
    </source>
</evidence>
<protein>
    <submittedName>
        <fullName evidence="4">Galactose oxidase</fullName>
        <ecNumber evidence="4">1.1.3.9</ecNumber>
    </submittedName>
</protein>
<reference evidence="6 7" key="2">
    <citation type="submission" date="2024-07" db="PDB data bank">
        <title>Unraveling the Catalytic and Structural Properties of a New Bacterial Galactose Oxidase.</title>
        <authorList>
            <person name="Taborda A."/>
            <person name="Frazao T."/>
            <person name="Frazao C."/>
            <person name="Borges P.T."/>
            <person name="Martins L."/>
        </authorList>
    </citation>
    <scope>X-RAY CRYSTALLOGRAPHY (1.20 ANGSTROMS) OF 143-760 IN COMPLEX WITH CA(2+)</scope>
    <scope>DISULFIDE BONDS</scope>
</reference>
<feature type="region of interest" description="Disordered" evidence="2">
    <location>
        <begin position="138"/>
        <end position="164"/>
    </location>
</feature>
<name>A0A024GZ97_9MICC</name>
<accession>A0A024GZ97</accession>
<dbReference type="CDD" id="cd02851">
    <property type="entry name" value="E_set_GO_C"/>
    <property type="match status" value="1"/>
</dbReference>
<dbReference type="PANTHER" id="PTHR32208:SF68">
    <property type="entry name" value="GALACTOSE OXIDASE"/>
    <property type="match status" value="1"/>
</dbReference>
<evidence type="ECO:0007829" key="7">
    <source>
        <dbReference type="PDB" id="9G8H"/>
    </source>
</evidence>
<dbReference type="RefSeq" id="WP_200900755.1">
    <property type="nucleotide sequence ID" value="NZ_CAQI01000032.1"/>
</dbReference>
<feature type="binding site" evidence="7">
    <location>
        <position position="164"/>
    </location>
    <ligand>
        <name>beta-D-galactose</name>
        <dbReference type="ChEBI" id="CHEBI:27667"/>
    </ligand>
</feature>
<dbReference type="InterPro" id="IPR006652">
    <property type="entry name" value="Kelch_1"/>
</dbReference>
<dbReference type="Pfam" id="PF09118">
    <property type="entry name" value="GO-like_E_set"/>
    <property type="match status" value="1"/>
</dbReference>
<dbReference type="Pfam" id="PF00754">
    <property type="entry name" value="F5_F8_type_C"/>
    <property type="match status" value="2"/>
</dbReference>
<dbReference type="SMART" id="SM00612">
    <property type="entry name" value="Kelch"/>
    <property type="match status" value="2"/>
</dbReference>
<feature type="domain" description="F5/8 type C" evidence="3">
    <location>
        <begin position="1"/>
        <end position="136"/>
    </location>
</feature>
<feature type="binding site" evidence="6 7">
    <location>
        <position position="175"/>
    </location>
    <ligand>
        <name>Ca(2+)</name>
        <dbReference type="ChEBI" id="CHEBI:29108"/>
    </ligand>
</feature>
<feature type="disulfide bond" evidence="6 7">
    <location>
        <begin position="637"/>
        <end position="640"/>
    </location>
</feature>
<feature type="binding site" evidence="6 7">
    <location>
        <position position="178"/>
    </location>
    <ligand>
        <name>Ca(2+)</name>
        <dbReference type="ChEBI" id="CHEBI:29108"/>
    </ligand>
</feature>
<dbReference type="PROSITE" id="PS50022">
    <property type="entry name" value="FA58C_3"/>
    <property type="match status" value="2"/>
</dbReference>
<evidence type="ECO:0000313" key="4">
    <source>
        <dbReference type="EMBL" id="CCQ45078.1"/>
    </source>
</evidence>
<gene>
    <name evidence="4" type="primary">GAOA</name>
    <name evidence="4" type="ORF">ARTSIC4J27_1011</name>
</gene>
<feature type="binding site" evidence="7">
    <location>
        <position position="217"/>
    </location>
    <ligand>
        <name>beta-D-galactose</name>
        <dbReference type="ChEBI" id="CHEBI:27667"/>
    </ligand>
</feature>
<keyword evidence="6 7" id="KW-0479">Metal-binding</keyword>
<keyword evidence="6 7" id="KW-0002">3D-structure</keyword>
<dbReference type="InterPro" id="IPR014756">
    <property type="entry name" value="Ig_E-set"/>
</dbReference>
<feature type="binding site" evidence="6 7">
    <location>
        <position position="281"/>
    </location>
    <ligand>
        <name>Ca(2+)</name>
        <dbReference type="ChEBI" id="CHEBI:29108"/>
    </ligand>
</feature>
<dbReference type="SMR" id="A0A024GZ97"/>
<dbReference type="Gene3D" id="2.60.120.260">
    <property type="entry name" value="Galactose-binding domain-like"/>
    <property type="match status" value="2"/>
</dbReference>
<dbReference type="AlphaFoldDB" id="A0A024GZ97"/>
<feature type="binding site" evidence="7">
    <location>
        <position position="214"/>
    </location>
    <ligand>
        <name>beta-D-galactose</name>
        <dbReference type="ChEBI" id="CHEBI:27667"/>
    </ligand>
</feature>
<comment type="caution">
    <text evidence="4">The sequence shown here is derived from an EMBL/GenBank/DDBJ whole genome shotgun (WGS) entry which is preliminary data.</text>
</comment>
<keyword evidence="6 7" id="KW-0106">Calcium</keyword>
<organism evidence="4 5">
    <name type="scientific">Pseudarthrobacter siccitolerans</name>
    <dbReference type="NCBI Taxonomy" id="861266"/>
    <lineage>
        <taxon>Bacteria</taxon>
        <taxon>Bacillati</taxon>
        <taxon>Actinomycetota</taxon>
        <taxon>Actinomycetes</taxon>
        <taxon>Micrococcales</taxon>
        <taxon>Micrococcaceae</taxon>
        <taxon>Pseudarthrobacter</taxon>
    </lineage>
</organism>
<dbReference type="InterPro" id="IPR015202">
    <property type="entry name" value="GO-like_E_set"/>
</dbReference>
<dbReference type="PDB" id="9G43">
    <property type="method" value="X-ray"/>
    <property type="resolution" value="1.20 A"/>
    <property type="chains" value="A=143-760"/>
</dbReference>
<dbReference type="EMBL" id="CAQI01000032">
    <property type="protein sequence ID" value="CCQ45078.1"/>
    <property type="molecule type" value="Genomic_DNA"/>
</dbReference>
<dbReference type="GO" id="GO:0005975">
    <property type="term" value="P:carbohydrate metabolic process"/>
    <property type="evidence" value="ECO:0007669"/>
    <property type="project" value="UniProtKB-ARBA"/>
</dbReference>
<evidence type="ECO:0000256" key="2">
    <source>
        <dbReference type="SAM" id="MobiDB-lite"/>
    </source>
</evidence>
<feature type="binding site" evidence="6 7">
    <location>
        <position position="170"/>
    </location>
    <ligand>
        <name>Ca(2+)</name>
        <dbReference type="ChEBI" id="CHEBI:29108"/>
    </ligand>
</feature>
<feature type="binding site" evidence="6 7">
    <location>
        <position position="282"/>
    </location>
    <ligand>
        <name>Ca(2+)</name>
        <dbReference type="ChEBI" id="CHEBI:29108"/>
    </ligand>
</feature>
<dbReference type="InterPro" id="IPR000421">
    <property type="entry name" value="FA58C"/>
</dbReference>
<evidence type="ECO:0000256" key="1">
    <source>
        <dbReference type="ARBA" id="ARBA00022729"/>
    </source>
</evidence>
<dbReference type="STRING" id="861266.ARTSIC4J27_1011"/>
<keyword evidence="5" id="KW-1185">Reference proteome</keyword>